<keyword evidence="3" id="KW-1185">Reference proteome</keyword>
<dbReference type="STRING" id="77044.A0A1S8A871"/>
<dbReference type="EMBL" id="DF977472">
    <property type="protein sequence ID" value="GAW26306.1"/>
    <property type="molecule type" value="Genomic_DNA"/>
</dbReference>
<dbReference type="Pfam" id="PF26113">
    <property type="entry name" value="GH16_XgeA"/>
    <property type="match status" value="1"/>
</dbReference>
<dbReference type="Proteomes" id="UP000054516">
    <property type="component" value="Unassembled WGS sequence"/>
</dbReference>
<organism evidence="2">
    <name type="scientific">Rosellinia necatrix</name>
    <name type="common">White root-rot fungus</name>
    <dbReference type="NCBI Taxonomy" id="77044"/>
    <lineage>
        <taxon>Eukaryota</taxon>
        <taxon>Fungi</taxon>
        <taxon>Dikarya</taxon>
        <taxon>Ascomycota</taxon>
        <taxon>Pezizomycotina</taxon>
        <taxon>Sordariomycetes</taxon>
        <taxon>Xylariomycetidae</taxon>
        <taxon>Xylariales</taxon>
        <taxon>Xylariaceae</taxon>
        <taxon>Rosellinia</taxon>
    </lineage>
</organism>
<dbReference type="OrthoDB" id="192832at2759"/>
<dbReference type="InterPro" id="IPR000757">
    <property type="entry name" value="Beta-glucanase-like"/>
</dbReference>
<dbReference type="PANTHER" id="PTHR10963:SF24">
    <property type="entry name" value="GLYCOSIDASE C21B10.07-RELATED"/>
    <property type="match status" value="1"/>
</dbReference>
<proteinExistence type="predicted"/>
<dbReference type="InterPro" id="IPR013320">
    <property type="entry name" value="ConA-like_dom_sf"/>
</dbReference>
<dbReference type="OMA" id="WENKRNS"/>
<dbReference type="GO" id="GO:0004553">
    <property type="term" value="F:hydrolase activity, hydrolyzing O-glycosyl compounds"/>
    <property type="evidence" value="ECO:0007669"/>
    <property type="project" value="InterPro"/>
</dbReference>
<sequence>MAYSLSTHYAGQGLIDGFNFFTGQDPTHGFVDYLSKEEAMTSNIVSIDEFNRVKLGVDSINTYSTSDRGRPSVRLTSNHHFTHGLFIADFAHMPSSTCGTWPTFWTFNSEGNGSFWPKGGEVDIIEGANTAQRNLFSAHT</sequence>
<accession>A0A1S8A871</accession>
<dbReference type="AlphaFoldDB" id="A0A1S8A871"/>
<keyword evidence="2" id="KW-0378">Hydrolase</keyword>
<feature type="domain" description="GH16" evidence="1">
    <location>
        <begin position="7"/>
        <end position="140"/>
    </location>
</feature>
<dbReference type="PANTHER" id="PTHR10963">
    <property type="entry name" value="GLYCOSYL HYDROLASE-RELATED"/>
    <property type="match status" value="1"/>
</dbReference>
<reference evidence="2" key="1">
    <citation type="submission" date="2016-03" db="EMBL/GenBank/DDBJ databases">
        <title>Draft genome sequence of Rosellinia necatrix.</title>
        <authorList>
            <person name="Kanematsu S."/>
        </authorList>
    </citation>
    <scope>NUCLEOTIDE SEQUENCE [LARGE SCALE GENOMIC DNA]</scope>
    <source>
        <strain evidence="2">W97</strain>
    </source>
</reference>
<dbReference type="SUPFAM" id="SSF49899">
    <property type="entry name" value="Concanavalin A-like lectins/glucanases"/>
    <property type="match status" value="1"/>
</dbReference>
<evidence type="ECO:0000259" key="1">
    <source>
        <dbReference type="PROSITE" id="PS51762"/>
    </source>
</evidence>
<gene>
    <name evidence="2" type="ORF">SAMD00023353_2701480</name>
</gene>
<evidence type="ECO:0000313" key="2">
    <source>
        <dbReference type="EMBL" id="GAW26306.1"/>
    </source>
</evidence>
<name>A0A1S8A871_ROSNE</name>
<dbReference type="GO" id="GO:0009251">
    <property type="term" value="P:glucan catabolic process"/>
    <property type="evidence" value="ECO:0007669"/>
    <property type="project" value="TreeGrafter"/>
</dbReference>
<dbReference type="Gene3D" id="2.60.120.200">
    <property type="match status" value="1"/>
</dbReference>
<protein>
    <submittedName>
        <fullName evidence="2">Putative glycoside hydrolase family 16 protein</fullName>
    </submittedName>
</protein>
<dbReference type="PROSITE" id="PS51762">
    <property type="entry name" value="GH16_2"/>
    <property type="match status" value="1"/>
</dbReference>
<dbReference type="InterPro" id="IPR050546">
    <property type="entry name" value="Glycosyl_Hydrlase_16"/>
</dbReference>
<evidence type="ECO:0000313" key="3">
    <source>
        <dbReference type="Proteomes" id="UP000054516"/>
    </source>
</evidence>